<dbReference type="Pfam" id="PF02146">
    <property type="entry name" value="SIR2"/>
    <property type="match status" value="1"/>
</dbReference>
<dbReference type="InterPro" id="IPR029035">
    <property type="entry name" value="DHS-like_NAD/FAD-binding_dom"/>
</dbReference>
<evidence type="ECO:0000313" key="8">
    <source>
        <dbReference type="EMBL" id="KAG7089152.1"/>
    </source>
</evidence>
<dbReference type="PROSITE" id="PS50305">
    <property type="entry name" value="SIRTUIN"/>
    <property type="match status" value="1"/>
</dbReference>
<dbReference type="Gene3D" id="3.40.50.1220">
    <property type="entry name" value="TPP-binding domain"/>
    <property type="match status" value="1"/>
</dbReference>
<evidence type="ECO:0000256" key="4">
    <source>
        <dbReference type="ARBA" id="ARBA00023027"/>
    </source>
</evidence>
<feature type="domain" description="Deacetylase sirtuin-type" evidence="7">
    <location>
        <begin position="1"/>
        <end position="102"/>
    </location>
</feature>
<evidence type="ECO:0000259" key="7">
    <source>
        <dbReference type="PROSITE" id="PS50305"/>
    </source>
</evidence>
<dbReference type="GO" id="GO:0017136">
    <property type="term" value="F:histone deacetylase activity, NAD-dependent"/>
    <property type="evidence" value="ECO:0007669"/>
    <property type="project" value="TreeGrafter"/>
</dbReference>
<dbReference type="OrthoDB" id="424302at2759"/>
<dbReference type="GO" id="GO:0005634">
    <property type="term" value="C:nucleus"/>
    <property type="evidence" value="ECO:0007669"/>
    <property type="project" value="TreeGrafter"/>
</dbReference>
<evidence type="ECO:0000256" key="5">
    <source>
        <dbReference type="ARBA" id="ARBA00023128"/>
    </source>
</evidence>
<evidence type="ECO:0000256" key="2">
    <source>
        <dbReference type="ARBA" id="ARBA00006924"/>
    </source>
</evidence>
<keyword evidence="4" id="KW-0520">NAD</keyword>
<dbReference type="PANTHER" id="PTHR11085">
    <property type="entry name" value="NAD-DEPENDENT PROTEIN DEACYLASE SIRTUIN-5, MITOCHONDRIAL-RELATED"/>
    <property type="match status" value="1"/>
</dbReference>
<dbReference type="InterPro" id="IPR003000">
    <property type="entry name" value="Sirtuin"/>
</dbReference>
<dbReference type="InterPro" id="IPR026590">
    <property type="entry name" value="Ssirtuin_cat_dom"/>
</dbReference>
<comment type="caution">
    <text evidence="8">The sequence shown here is derived from an EMBL/GenBank/DDBJ whole genome shotgun (WGS) entry which is preliminary data.</text>
</comment>
<comment type="similarity">
    <text evidence="2">Belongs to the sirtuin family. Class I subfamily.</text>
</comment>
<name>A0A9P7RTF0_9AGAR</name>
<keyword evidence="3" id="KW-0808">Transferase</keyword>
<keyword evidence="5" id="KW-0496">Mitochondrion</keyword>
<dbReference type="SUPFAM" id="SSF52467">
    <property type="entry name" value="DHS-like NAD/FAD-binding domain"/>
    <property type="match status" value="1"/>
</dbReference>
<evidence type="ECO:0000256" key="6">
    <source>
        <dbReference type="PROSITE-ProRule" id="PRU00236"/>
    </source>
</evidence>
<evidence type="ECO:0000313" key="9">
    <source>
        <dbReference type="Proteomes" id="UP001049176"/>
    </source>
</evidence>
<reference evidence="8" key="1">
    <citation type="journal article" date="2021" name="Genome Biol. Evol.">
        <title>The assembled and annotated genome of the fairy-ring fungus Marasmius oreades.</title>
        <authorList>
            <person name="Hiltunen M."/>
            <person name="Ament-Velasquez S.L."/>
            <person name="Johannesson H."/>
        </authorList>
    </citation>
    <scope>NUCLEOTIDE SEQUENCE</scope>
    <source>
        <strain evidence="8">03SP1</strain>
    </source>
</reference>
<comment type="subcellular location">
    <subcellularLocation>
        <location evidence="1">Mitochondrion</location>
    </subcellularLocation>
</comment>
<evidence type="ECO:0000256" key="3">
    <source>
        <dbReference type="ARBA" id="ARBA00022679"/>
    </source>
</evidence>
<protein>
    <recommendedName>
        <fullName evidence="7">Deacetylase sirtuin-type domain-containing protein</fullName>
    </recommendedName>
</protein>
<accession>A0A9P7RTF0</accession>
<dbReference type="GO" id="GO:0005739">
    <property type="term" value="C:mitochondrion"/>
    <property type="evidence" value="ECO:0007669"/>
    <property type="project" value="UniProtKB-SubCell"/>
</dbReference>
<dbReference type="EMBL" id="CM032187">
    <property type="protein sequence ID" value="KAG7089152.1"/>
    <property type="molecule type" value="Genomic_DNA"/>
</dbReference>
<dbReference type="InterPro" id="IPR050134">
    <property type="entry name" value="NAD-dep_sirtuin_deacylases"/>
</dbReference>
<sequence length="102" mass="11304">MPASTDMQAFQATLSASKNIIAVAGAGLSAASGIPTFRGLGGLWRKYDAIELATPRAFRANPSRSWQFYHYRREAALRATLWQNSRYLQSEAQLSQDRPLLS</sequence>
<organism evidence="8 9">
    <name type="scientific">Marasmius oreades</name>
    <name type="common">fairy-ring Marasmius</name>
    <dbReference type="NCBI Taxonomy" id="181124"/>
    <lineage>
        <taxon>Eukaryota</taxon>
        <taxon>Fungi</taxon>
        <taxon>Dikarya</taxon>
        <taxon>Basidiomycota</taxon>
        <taxon>Agaricomycotina</taxon>
        <taxon>Agaricomycetes</taxon>
        <taxon>Agaricomycetidae</taxon>
        <taxon>Agaricales</taxon>
        <taxon>Marasmiineae</taxon>
        <taxon>Marasmiaceae</taxon>
        <taxon>Marasmius</taxon>
    </lineage>
</organism>
<dbReference type="KEGG" id="more:E1B28_010858"/>
<gene>
    <name evidence="8" type="ORF">E1B28_010858</name>
</gene>
<dbReference type="Proteomes" id="UP001049176">
    <property type="component" value="Chromosome 7"/>
</dbReference>
<dbReference type="AlphaFoldDB" id="A0A9P7RTF0"/>
<dbReference type="PANTHER" id="PTHR11085:SF10">
    <property type="entry name" value="NAD-DEPENDENT PROTEIN DEACYLASE SIRTUIN-5, MITOCHONDRIAL-RELATED"/>
    <property type="match status" value="1"/>
</dbReference>
<evidence type="ECO:0000256" key="1">
    <source>
        <dbReference type="ARBA" id="ARBA00004173"/>
    </source>
</evidence>
<dbReference type="RefSeq" id="XP_043005622.1">
    <property type="nucleotide sequence ID" value="XM_043155840.1"/>
</dbReference>
<proteinExistence type="inferred from homology"/>
<keyword evidence="9" id="KW-1185">Reference proteome</keyword>
<dbReference type="GO" id="GO:0070403">
    <property type="term" value="F:NAD+ binding"/>
    <property type="evidence" value="ECO:0007669"/>
    <property type="project" value="InterPro"/>
</dbReference>
<dbReference type="GeneID" id="66079933"/>
<comment type="caution">
    <text evidence="6">Lacks conserved residue(s) required for the propagation of feature annotation.</text>
</comment>